<feature type="transmembrane region" description="Helical" evidence="8">
    <location>
        <begin position="271"/>
        <end position="292"/>
    </location>
</feature>
<reference evidence="10 11" key="1">
    <citation type="submission" date="2018-03" db="EMBL/GenBank/DDBJ databases">
        <title>Genomic Encyclopedia of Archaeal and Bacterial Type Strains, Phase II (KMG-II): from individual species to whole genera.</title>
        <authorList>
            <person name="Goeker M."/>
        </authorList>
    </citation>
    <scope>NUCLEOTIDE SEQUENCE [LARGE SCALE GENOMIC DNA]</scope>
    <source>
        <strain evidence="10 11">DSM 100346</strain>
    </source>
</reference>
<evidence type="ECO:0000256" key="5">
    <source>
        <dbReference type="ARBA" id="ARBA00022989"/>
    </source>
</evidence>
<dbReference type="AlphaFoldDB" id="A0A316AK98"/>
<feature type="domain" description="HD/PDEase" evidence="9">
    <location>
        <begin position="26"/>
        <end position="141"/>
    </location>
</feature>
<evidence type="ECO:0000256" key="4">
    <source>
        <dbReference type="ARBA" id="ARBA00022741"/>
    </source>
</evidence>
<dbReference type="Pfam" id="PF18967">
    <property type="entry name" value="PycTM"/>
    <property type="match status" value="1"/>
</dbReference>
<dbReference type="GO" id="GO:0000166">
    <property type="term" value="F:nucleotide binding"/>
    <property type="evidence" value="ECO:0007669"/>
    <property type="project" value="UniProtKB-KW"/>
</dbReference>
<evidence type="ECO:0000256" key="8">
    <source>
        <dbReference type="SAM" id="Phobius"/>
    </source>
</evidence>
<gene>
    <name evidence="10" type="ORF">CLV98_10430</name>
</gene>
<keyword evidence="2" id="KW-1003">Cell membrane</keyword>
<dbReference type="EMBL" id="QGDT01000004">
    <property type="protein sequence ID" value="PWJ58173.1"/>
    <property type="molecule type" value="Genomic_DNA"/>
</dbReference>
<evidence type="ECO:0000313" key="10">
    <source>
        <dbReference type="EMBL" id="PWJ58173.1"/>
    </source>
</evidence>
<dbReference type="CDD" id="cd00077">
    <property type="entry name" value="HDc"/>
    <property type="match status" value="1"/>
</dbReference>
<feature type="transmembrane region" description="Helical" evidence="8">
    <location>
        <begin position="366"/>
        <end position="389"/>
    </location>
</feature>
<keyword evidence="3 8" id="KW-0812">Transmembrane</keyword>
<protein>
    <submittedName>
        <fullName evidence="10">HD domain-containing protein</fullName>
    </submittedName>
</protein>
<evidence type="ECO:0000313" key="11">
    <source>
        <dbReference type="Proteomes" id="UP000245880"/>
    </source>
</evidence>
<dbReference type="Proteomes" id="UP000245880">
    <property type="component" value="Unassembled WGS sequence"/>
</dbReference>
<dbReference type="GO" id="GO:0005886">
    <property type="term" value="C:plasma membrane"/>
    <property type="evidence" value="ECO:0007669"/>
    <property type="project" value="UniProtKB-SubCell"/>
</dbReference>
<keyword evidence="4" id="KW-0547">Nucleotide-binding</keyword>
<sequence length="394" mass="44623">MEYTTVLDRLQTYVVSLFEGVSLSHLEYHNLSHTQAVVASVHKMAVKFNLNERDTFIVKAAAWFHDTGYVNGGVDAHEERGAQLATDFLQGHQVDAPTIDDIAGCILATKLPQTPQNLLQQIVCDADLYHFGTTDFFDNNKKMRKEAESRLGRKISKTEWNASTIQLLNSHSFKTDLCQKLLGQQKLINLNKLKEKETSLPVEPTAAPKKNKKADKPERGVETMFRVTSSNHQRLSDMADNKAHIMITTTSIIISVLLGVLFRMIEETPHLILPTSILLVVCVITMVFCILATRPKIPDGIFTQESVENKAVNLLFFGNFYRMPYDAYYNGMQEVMNDKEFLYANLIKDVYSQGVVLGRKYRLLRLAYNIFMFGIVVSVICFVVAAYMAQRSTF</sequence>
<dbReference type="Gene3D" id="1.10.3210.10">
    <property type="entry name" value="Hypothetical protein af1432"/>
    <property type="match status" value="1"/>
</dbReference>
<evidence type="ECO:0000256" key="6">
    <source>
        <dbReference type="ARBA" id="ARBA00023118"/>
    </source>
</evidence>
<evidence type="ECO:0000259" key="9">
    <source>
        <dbReference type="SMART" id="SM00471"/>
    </source>
</evidence>
<dbReference type="InterPro" id="IPR006674">
    <property type="entry name" value="HD_domain"/>
</dbReference>
<keyword evidence="11" id="KW-1185">Reference proteome</keyword>
<dbReference type="InterPro" id="IPR003607">
    <property type="entry name" value="HD/PDEase_dom"/>
</dbReference>
<organism evidence="10 11">
    <name type="scientific">Dyadobacter jejuensis</name>
    <dbReference type="NCBI Taxonomy" id="1082580"/>
    <lineage>
        <taxon>Bacteria</taxon>
        <taxon>Pseudomonadati</taxon>
        <taxon>Bacteroidota</taxon>
        <taxon>Cytophagia</taxon>
        <taxon>Cytophagales</taxon>
        <taxon>Spirosomataceae</taxon>
        <taxon>Dyadobacter</taxon>
    </lineage>
</organism>
<dbReference type="SMART" id="SM00471">
    <property type="entry name" value="HDc"/>
    <property type="match status" value="1"/>
</dbReference>
<comment type="caution">
    <text evidence="10">The sequence shown here is derived from an EMBL/GenBank/DDBJ whole genome shotgun (WGS) entry which is preliminary data.</text>
</comment>
<evidence type="ECO:0000256" key="7">
    <source>
        <dbReference type="ARBA" id="ARBA00023136"/>
    </source>
</evidence>
<feature type="transmembrane region" description="Helical" evidence="8">
    <location>
        <begin position="243"/>
        <end position="265"/>
    </location>
</feature>
<keyword evidence="6" id="KW-0051">Antiviral defense</keyword>
<proteinExistence type="predicted"/>
<dbReference type="SUPFAM" id="SSF109604">
    <property type="entry name" value="HD-domain/PDEase-like"/>
    <property type="match status" value="1"/>
</dbReference>
<evidence type="ECO:0000256" key="2">
    <source>
        <dbReference type="ARBA" id="ARBA00022475"/>
    </source>
</evidence>
<comment type="subcellular location">
    <subcellularLocation>
        <location evidence="1">Cell membrane</location>
    </subcellularLocation>
</comment>
<dbReference type="OrthoDB" id="5728337at2"/>
<dbReference type="InterPro" id="IPR043760">
    <property type="entry name" value="PycTM_dom"/>
</dbReference>
<accession>A0A316AK98</accession>
<dbReference type="Pfam" id="PF01966">
    <property type="entry name" value="HD"/>
    <property type="match status" value="1"/>
</dbReference>
<dbReference type="GO" id="GO:0051607">
    <property type="term" value="P:defense response to virus"/>
    <property type="evidence" value="ECO:0007669"/>
    <property type="project" value="UniProtKB-KW"/>
</dbReference>
<keyword evidence="5 8" id="KW-1133">Transmembrane helix</keyword>
<name>A0A316AK98_9BACT</name>
<evidence type="ECO:0000256" key="1">
    <source>
        <dbReference type="ARBA" id="ARBA00004236"/>
    </source>
</evidence>
<keyword evidence="7 8" id="KW-0472">Membrane</keyword>
<evidence type="ECO:0000256" key="3">
    <source>
        <dbReference type="ARBA" id="ARBA00022692"/>
    </source>
</evidence>